<evidence type="ECO:0000259" key="4">
    <source>
        <dbReference type="Pfam" id="PF13966"/>
    </source>
</evidence>
<sequence>MSAQLSMTFLLSSALNITEEAMDAKKQGIVSILGLDSDRPTTATSLRRTLSADMSSQKWLTQQGSICALKKSPSSEEFSVSTSFQEGEDDIESPKSLKSSPPYVHPLVKRSASCLSDKSLEIYTESLGFETGSDGFSSDTDGEKARIVKFNYDVGKKWHNTSFPPPIPSLSAKYGGARRLLKTHSDNGRMVIETVLLPSLKNFLAQYHDSHFVLTFADTSAINDSDQVVMEVDELEEEFESFGEADIDDDDDEEEHEKSEYRNPTWLKPPPPVAQSLPPRPPVARTIPPPPSKVAAEVGAAASFNAYEMQGTKEDPSLLGAPLHCHFLMIIKVHVQIVPIKFKTLTVFSEARDSFFSSFSGFLGAAPNFATMQRMVESLWNNQAKGVHVQSTTVFVEVPWLPQSCFKCNKFGHSDKACLAPKDTTPAANLQIWRKKGDSLPIVHSNLPRMPSQQVPLSPVSKRKNENSSKDKESLAGTDFSSLTFSDPAGKVVQPVVIPISNKDSSSSIISPSDSVAKEDHSCSLPDSTAACKSSLFSLPQNVTIVSDPNIINVLPHSTNEDSNSSIIPLSHLNSAEEHIVSPTGNAAKVSIVTKRGRGRPLKTKNKFSLKGSSNRFEVLNSLDEASPSLEINSLELLEATNASQGNDKAPGPDGFTPFFFKSTWLKNLLSNLITLNQTAFVKGRNIIDNTLLAQDLVKGYGRKSISPRCQRGHRQGDPLSPILFVLTMNILSKLLNLAVIKGVPLVPRKLTIKDWFPLIDKIKSRIHQWSGRHLSYAGRINQLCSRYLWRGSDTSASGARVSWSNLCKPKSEGGLGLKDLKSWNKVCMIIQMSSSASSSYIFKKMLKLKNDAIPILNAGITTAKGIWEEVRHKHDKVSWQKLIWFPLHIPKLSVITWLAILDRLPTRERLLRTGLTTVGYCLFYNDALETRNHLFADCIVVTSLWNGILNLSHLSVPHMSWEVKLAWASSTWKGKSLLTSIMKIAWCAFIYKVWEERNRRIFQGKFRTVEDLLGSIKEIVGLQHMNRDFNRLDNVNMLLCNNWNIA</sequence>
<dbReference type="EMBL" id="VEPZ02001261">
    <property type="protein sequence ID" value="KAE8683673.1"/>
    <property type="molecule type" value="Genomic_DNA"/>
</dbReference>
<dbReference type="InterPro" id="IPR026960">
    <property type="entry name" value="RVT-Znf"/>
</dbReference>
<evidence type="ECO:0000256" key="2">
    <source>
        <dbReference type="SAM" id="MobiDB-lite"/>
    </source>
</evidence>
<feature type="region of interest" description="Disordered" evidence="2">
    <location>
        <begin position="443"/>
        <end position="475"/>
    </location>
</feature>
<evidence type="ECO:0000256" key="1">
    <source>
        <dbReference type="ARBA" id="ARBA00008690"/>
    </source>
</evidence>
<feature type="region of interest" description="Disordered" evidence="2">
    <location>
        <begin position="79"/>
        <end position="98"/>
    </location>
</feature>
<evidence type="ECO:0000259" key="3">
    <source>
        <dbReference type="Pfam" id="PF11250"/>
    </source>
</evidence>
<dbReference type="PANTHER" id="PTHR33155">
    <property type="entry name" value="FANTASTIC FOUR-LIKE PROTEIN (DUF3049)"/>
    <property type="match status" value="1"/>
</dbReference>
<comment type="caution">
    <text evidence="5">The sequence shown here is derived from an EMBL/GenBank/DDBJ whole genome shotgun (WGS) entry which is preliminary data.</text>
</comment>
<dbReference type="Proteomes" id="UP000436088">
    <property type="component" value="Unassembled WGS sequence"/>
</dbReference>
<dbReference type="AlphaFoldDB" id="A0A6A2YW91"/>
<protein>
    <submittedName>
        <fullName evidence="5">Uncharacterized protein</fullName>
    </submittedName>
</protein>
<feature type="region of interest" description="Disordered" evidence="2">
    <location>
        <begin position="240"/>
        <end position="292"/>
    </location>
</feature>
<dbReference type="Pfam" id="PF13966">
    <property type="entry name" value="zf-RVT"/>
    <property type="match status" value="1"/>
</dbReference>
<keyword evidence="6" id="KW-1185">Reference proteome</keyword>
<feature type="compositionally biased region" description="Basic and acidic residues" evidence="2">
    <location>
        <begin position="463"/>
        <end position="474"/>
    </location>
</feature>
<feature type="domain" description="FAF" evidence="3">
    <location>
        <begin position="162"/>
        <end position="206"/>
    </location>
</feature>
<feature type="domain" description="Reverse transcriptase zinc-binding" evidence="4">
    <location>
        <begin position="864"/>
        <end position="946"/>
    </location>
</feature>
<proteinExistence type="inferred from homology"/>
<evidence type="ECO:0000313" key="6">
    <source>
        <dbReference type="Proteomes" id="UP000436088"/>
    </source>
</evidence>
<organism evidence="5 6">
    <name type="scientific">Hibiscus syriacus</name>
    <name type="common">Rose of Sharon</name>
    <dbReference type="NCBI Taxonomy" id="106335"/>
    <lineage>
        <taxon>Eukaryota</taxon>
        <taxon>Viridiplantae</taxon>
        <taxon>Streptophyta</taxon>
        <taxon>Embryophyta</taxon>
        <taxon>Tracheophyta</taxon>
        <taxon>Spermatophyta</taxon>
        <taxon>Magnoliopsida</taxon>
        <taxon>eudicotyledons</taxon>
        <taxon>Gunneridae</taxon>
        <taxon>Pentapetalae</taxon>
        <taxon>rosids</taxon>
        <taxon>malvids</taxon>
        <taxon>Malvales</taxon>
        <taxon>Malvaceae</taxon>
        <taxon>Malvoideae</taxon>
        <taxon>Hibiscus</taxon>
    </lineage>
</organism>
<name>A0A6A2YW91_HIBSY</name>
<comment type="similarity">
    <text evidence="1">Belongs to the fantastic four family.</text>
</comment>
<dbReference type="Pfam" id="PF11250">
    <property type="entry name" value="FAF"/>
    <property type="match status" value="1"/>
</dbReference>
<dbReference type="PANTHER" id="PTHR33155:SF3">
    <property type="entry name" value="PROTEIN FAF-LIKE, CHLOROPLASTIC"/>
    <property type="match status" value="1"/>
</dbReference>
<dbReference type="InterPro" id="IPR046431">
    <property type="entry name" value="FAF_dom"/>
</dbReference>
<evidence type="ECO:0000313" key="5">
    <source>
        <dbReference type="EMBL" id="KAE8683673.1"/>
    </source>
</evidence>
<feature type="compositionally biased region" description="Acidic residues" evidence="2">
    <location>
        <begin position="240"/>
        <end position="255"/>
    </location>
</feature>
<gene>
    <name evidence="5" type="ORF">F3Y22_tig00111193pilonHSYRG00051</name>
</gene>
<accession>A0A6A2YW91</accession>
<reference evidence="5" key="1">
    <citation type="submission" date="2019-09" db="EMBL/GenBank/DDBJ databases">
        <title>Draft genome information of white flower Hibiscus syriacus.</title>
        <authorList>
            <person name="Kim Y.-M."/>
        </authorList>
    </citation>
    <scope>NUCLEOTIDE SEQUENCE [LARGE SCALE GENOMIC DNA]</scope>
    <source>
        <strain evidence="5">YM2019G1</strain>
    </source>
</reference>
<feature type="compositionally biased region" description="Pro residues" evidence="2">
    <location>
        <begin position="267"/>
        <end position="292"/>
    </location>
</feature>
<dbReference type="InterPro" id="IPR021410">
    <property type="entry name" value="FAF"/>
</dbReference>